<reference evidence="1 2" key="1">
    <citation type="journal article" date="2019" name="Sci. Rep.">
        <title>Orb-weaving spider Araneus ventricosus genome elucidates the spidroin gene catalogue.</title>
        <authorList>
            <person name="Kono N."/>
            <person name="Nakamura H."/>
            <person name="Ohtoshi R."/>
            <person name="Moran D.A.P."/>
            <person name="Shinohara A."/>
            <person name="Yoshida Y."/>
            <person name="Fujiwara M."/>
            <person name="Mori M."/>
            <person name="Tomita M."/>
            <person name="Arakawa K."/>
        </authorList>
    </citation>
    <scope>NUCLEOTIDE SEQUENCE [LARGE SCALE GENOMIC DNA]</scope>
</reference>
<sequence>MSVCGMEFHACCTWSEALNQHTAITGTKAEPAFIRKHNRSPLRSPMNSSLTPLTSQTRQWFGVSGMHATGRLARSCP</sequence>
<keyword evidence="2" id="KW-1185">Reference proteome</keyword>
<protein>
    <submittedName>
        <fullName evidence="1">Uncharacterized protein</fullName>
    </submittedName>
</protein>
<dbReference type="EMBL" id="BGPR01000005">
    <property type="protein sequence ID" value="GBL74623.1"/>
    <property type="molecule type" value="Genomic_DNA"/>
</dbReference>
<gene>
    <name evidence="1" type="ORF">AVEN_235524_1</name>
</gene>
<evidence type="ECO:0000313" key="2">
    <source>
        <dbReference type="Proteomes" id="UP000499080"/>
    </source>
</evidence>
<accession>A0A4Y2A4I6</accession>
<name>A0A4Y2A4I6_ARAVE</name>
<organism evidence="1 2">
    <name type="scientific">Araneus ventricosus</name>
    <name type="common">Orbweaver spider</name>
    <name type="synonym">Epeira ventricosa</name>
    <dbReference type="NCBI Taxonomy" id="182803"/>
    <lineage>
        <taxon>Eukaryota</taxon>
        <taxon>Metazoa</taxon>
        <taxon>Ecdysozoa</taxon>
        <taxon>Arthropoda</taxon>
        <taxon>Chelicerata</taxon>
        <taxon>Arachnida</taxon>
        <taxon>Araneae</taxon>
        <taxon>Araneomorphae</taxon>
        <taxon>Entelegynae</taxon>
        <taxon>Araneoidea</taxon>
        <taxon>Araneidae</taxon>
        <taxon>Araneus</taxon>
    </lineage>
</organism>
<proteinExistence type="predicted"/>
<dbReference type="OrthoDB" id="8377007at2759"/>
<comment type="caution">
    <text evidence="1">The sequence shown here is derived from an EMBL/GenBank/DDBJ whole genome shotgun (WGS) entry which is preliminary data.</text>
</comment>
<dbReference type="Proteomes" id="UP000499080">
    <property type="component" value="Unassembled WGS sequence"/>
</dbReference>
<dbReference type="AlphaFoldDB" id="A0A4Y2A4I6"/>
<evidence type="ECO:0000313" key="1">
    <source>
        <dbReference type="EMBL" id="GBL74623.1"/>
    </source>
</evidence>